<dbReference type="Gramene" id="Manes.16G079600.1.v8.1">
    <property type="protein sequence ID" value="Manes.16G079600.1.v8.1.CDS"/>
    <property type="gene ID" value="Manes.16G079600.v8.1"/>
</dbReference>
<evidence type="ECO:0000256" key="3">
    <source>
        <dbReference type="ARBA" id="ARBA00023125"/>
    </source>
</evidence>
<dbReference type="SUPFAM" id="SSF46689">
    <property type="entry name" value="Homeodomain-like"/>
    <property type="match status" value="1"/>
</dbReference>
<dbReference type="GO" id="GO:0006355">
    <property type="term" value="P:regulation of DNA-templated transcription"/>
    <property type="evidence" value="ECO:0007669"/>
    <property type="project" value="UniProtKB-ARBA"/>
</dbReference>
<dbReference type="SMR" id="A0A2C9UAR1"/>
<evidence type="ECO:0000259" key="10">
    <source>
        <dbReference type="PROSITE" id="PS51294"/>
    </source>
</evidence>
<dbReference type="InterPro" id="IPR052245">
    <property type="entry name" value="Plant_Stress_Dev_TF"/>
</dbReference>
<feature type="domain" description="Myb-like" evidence="8">
    <location>
        <begin position="98"/>
        <end position="150"/>
    </location>
</feature>
<dbReference type="InterPro" id="IPR001005">
    <property type="entry name" value="SANT/Myb"/>
</dbReference>
<dbReference type="EMBL" id="CM004402">
    <property type="protein sequence ID" value="OAY26846.1"/>
    <property type="molecule type" value="Genomic_DNA"/>
</dbReference>
<evidence type="ECO:0000256" key="7">
    <source>
        <dbReference type="SAM" id="MobiDB-lite"/>
    </source>
</evidence>
<organism evidence="11 12">
    <name type="scientific">Manihot esculenta</name>
    <name type="common">Cassava</name>
    <name type="synonym">Jatropha manihot</name>
    <dbReference type="NCBI Taxonomy" id="3983"/>
    <lineage>
        <taxon>Eukaryota</taxon>
        <taxon>Viridiplantae</taxon>
        <taxon>Streptophyta</taxon>
        <taxon>Embryophyta</taxon>
        <taxon>Tracheophyta</taxon>
        <taxon>Spermatophyta</taxon>
        <taxon>Magnoliopsida</taxon>
        <taxon>eudicotyledons</taxon>
        <taxon>Gunneridae</taxon>
        <taxon>Pentapetalae</taxon>
        <taxon>rosids</taxon>
        <taxon>fabids</taxon>
        <taxon>Malpighiales</taxon>
        <taxon>Euphorbiaceae</taxon>
        <taxon>Crotonoideae</taxon>
        <taxon>Manihoteae</taxon>
        <taxon>Manihot</taxon>
    </lineage>
</organism>
<dbReference type="SMART" id="SM00717">
    <property type="entry name" value="SANT"/>
    <property type="match status" value="1"/>
</dbReference>
<dbReference type="GO" id="GO:0003677">
    <property type="term" value="F:DNA binding"/>
    <property type="evidence" value="ECO:0007669"/>
    <property type="project" value="UniProtKB-KW"/>
</dbReference>
<dbReference type="PANTHER" id="PTHR44191:SF62">
    <property type="entry name" value="OS04G0341900 PROTEIN"/>
    <property type="match status" value="1"/>
</dbReference>
<evidence type="ECO:0000256" key="1">
    <source>
        <dbReference type="ARBA" id="ARBA00004123"/>
    </source>
</evidence>
<dbReference type="InterPro" id="IPR006447">
    <property type="entry name" value="Myb_dom_plants"/>
</dbReference>
<comment type="caution">
    <text evidence="11">The sequence shown here is derived from an EMBL/GenBank/DDBJ whole genome shotgun (WGS) entry which is preliminary data.</text>
</comment>
<dbReference type="PROSITE" id="PS51294">
    <property type="entry name" value="HTH_MYB"/>
    <property type="match status" value="1"/>
</dbReference>
<evidence type="ECO:0000259" key="9">
    <source>
        <dbReference type="PROSITE" id="PS50158"/>
    </source>
</evidence>
<evidence type="ECO:0000256" key="6">
    <source>
        <dbReference type="PROSITE-ProRule" id="PRU00047"/>
    </source>
</evidence>
<feature type="domain" description="HTH myb-type" evidence="10">
    <location>
        <begin position="98"/>
        <end position="154"/>
    </location>
</feature>
<dbReference type="GO" id="GO:0008270">
    <property type="term" value="F:zinc ion binding"/>
    <property type="evidence" value="ECO:0007669"/>
    <property type="project" value="UniProtKB-KW"/>
</dbReference>
<comment type="subcellular location">
    <subcellularLocation>
        <location evidence="1">Nucleus</location>
    </subcellularLocation>
</comment>
<dbReference type="GO" id="GO:0005634">
    <property type="term" value="C:nucleus"/>
    <property type="evidence" value="ECO:0007669"/>
    <property type="project" value="UniProtKB-SubCell"/>
</dbReference>
<reference evidence="12" key="1">
    <citation type="journal article" date="2016" name="Nat. Biotechnol.">
        <title>Sequencing wild and cultivated cassava and related species reveals extensive interspecific hybridization and genetic diversity.</title>
        <authorList>
            <person name="Bredeson J.V."/>
            <person name="Lyons J.B."/>
            <person name="Prochnik S.E."/>
            <person name="Wu G.A."/>
            <person name="Ha C.M."/>
            <person name="Edsinger-Gonzales E."/>
            <person name="Grimwood J."/>
            <person name="Schmutz J."/>
            <person name="Rabbi I.Y."/>
            <person name="Egesi C."/>
            <person name="Nauluvula P."/>
            <person name="Lebot V."/>
            <person name="Ndunguru J."/>
            <person name="Mkamilo G."/>
            <person name="Bart R.S."/>
            <person name="Setter T.L."/>
            <person name="Gleadow R.M."/>
            <person name="Kulakow P."/>
            <person name="Ferguson M.E."/>
            <person name="Rounsley S."/>
            <person name="Rokhsar D.S."/>
        </authorList>
    </citation>
    <scope>NUCLEOTIDE SEQUENCE [LARGE SCALE GENOMIC DNA]</scope>
    <source>
        <strain evidence="12">cv. AM560-2</strain>
    </source>
</reference>
<name>A0A2C9UAR1_MANES</name>
<dbReference type="Pfam" id="PF00249">
    <property type="entry name" value="Myb_DNA-binding"/>
    <property type="match status" value="1"/>
</dbReference>
<dbReference type="OMA" id="MKFKHAD"/>
<dbReference type="NCBIfam" id="TIGR01557">
    <property type="entry name" value="myb_SHAQKYF"/>
    <property type="match status" value="1"/>
</dbReference>
<dbReference type="PROSITE" id="PS50158">
    <property type="entry name" value="ZF_CCHC"/>
    <property type="match status" value="1"/>
</dbReference>
<dbReference type="CDD" id="cd00167">
    <property type="entry name" value="SANT"/>
    <property type="match status" value="1"/>
</dbReference>
<accession>A0A2C9UAR1</accession>
<keyword evidence="2" id="KW-0805">Transcription regulation</keyword>
<sequence>MGRKCSHCGNLGHNSRTCTSQKESLRLFGVQLNLSCASSSSSSSSLVSLKKCFSVDCLSSPSTSSSSSCSGSLLVPVGENIDKFSNGFLFDGLLGRTQERKKGVAWSKEEHRMFLLGLHELGKGDWRGISRNYVTTRTPTQVASHAQKYFLRQNTLDNRKRRPSLFDMDSGQSSVQPLNVGVSKLITESDDILGGGLALKTTEASPSSLHPVSKSPTRLSTKPFNSEPACFGSTNSTNLQCATPDLELKIAAPSSMDQRETLAQVTF</sequence>
<keyword evidence="12" id="KW-1185">Reference proteome</keyword>
<evidence type="ECO:0000259" key="8">
    <source>
        <dbReference type="PROSITE" id="PS50090"/>
    </source>
</evidence>
<dbReference type="OrthoDB" id="118550at2759"/>
<keyword evidence="4" id="KW-0804">Transcription</keyword>
<dbReference type="PANTHER" id="PTHR44191">
    <property type="entry name" value="TRANSCRIPTION FACTOR KUA1"/>
    <property type="match status" value="1"/>
</dbReference>
<evidence type="ECO:0000313" key="11">
    <source>
        <dbReference type="EMBL" id="OAY26846.1"/>
    </source>
</evidence>
<dbReference type="GO" id="GO:0009739">
    <property type="term" value="P:response to gibberellin"/>
    <property type="evidence" value="ECO:0000318"/>
    <property type="project" value="GO_Central"/>
</dbReference>
<keyword evidence="3" id="KW-0238">DNA-binding</keyword>
<feature type="compositionally biased region" description="Polar residues" evidence="7">
    <location>
        <begin position="202"/>
        <end position="224"/>
    </location>
</feature>
<evidence type="ECO:0000256" key="2">
    <source>
        <dbReference type="ARBA" id="ARBA00023015"/>
    </source>
</evidence>
<dbReference type="InterPro" id="IPR009057">
    <property type="entry name" value="Homeodomain-like_sf"/>
</dbReference>
<dbReference type="AlphaFoldDB" id="A0A2C9UAR1"/>
<keyword evidence="6" id="KW-0862">Zinc</keyword>
<evidence type="ECO:0000256" key="5">
    <source>
        <dbReference type="ARBA" id="ARBA00023242"/>
    </source>
</evidence>
<keyword evidence="6" id="KW-0479">Metal-binding</keyword>
<dbReference type="FunFam" id="1.10.10.60:FF:000009">
    <property type="entry name" value="transcription factor MYB1R1"/>
    <property type="match status" value="1"/>
</dbReference>
<dbReference type="InterPro" id="IPR017930">
    <property type="entry name" value="Myb_dom"/>
</dbReference>
<dbReference type="Proteomes" id="UP000091857">
    <property type="component" value="Chromosome 16"/>
</dbReference>
<protein>
    <submittedName>
        <fullName evidence="11">Uncharacterized protein</fullName>
    </submittedName>
</protein>
<dbReference type="Gene3D" id="1.10.10.60">
    <property type="entry name" value="Homeodomain-like"/>
    <property type="match status" value="1"/>
</dbReference>
<keyword evidence="5" id="KW-0539">Nucleus</keyword>
<proteinExistence type="predicted"/>
<dbReference type="PROSITE" id="PS50090">
    <property type="entry name" value="MYB_LIKE"/>
    <property type="match status" value="1"/>
</dbReference>
<evidence type="ECO:0000256" key="4">
    <source>
        <dbReference type="ARBA" id="ARBA00023163"/>
    </source>
</evidence>
<keyword evidence="6" id="KW-0863">Zinc-finger</keyword>
<dbReference type="InterPro" id="IPR001878">
    <property type="entry name" value="Znf_CCHC"/>
</dbReference>
<evidence type="ECO:0000313" key="12">
    <source>
        <dbReference type="Proteomes" id="UP000091857"/>
    </source>
</evidence>
<gene>
    <name evidence="11" type="ORF">MANES_16G079600v8</name>
</gene>
<feature type="region of interest" description="Disordered" evidence="7">
    <location>
        <begin position="202"/>
        <end position="226"/>
    </location>
</feature>
<dbReference type="STRING" id="3983.A0A2C9UAR1"/>
<feature type="domain" description="CCHC-type" evidence="9">
    <location>
        <begin position="3"/>
        <end position="20"/>
    </location>
</feature>
<dbReference type="GO" id="GO:0009723">
    <property type="term" value="P:response to ethylene"/>
    <property type="evidence" value="ECO:0000318"/>
    <property type="project" value="GO_Central"/>
</dbReference>